<evidence type="ECO:0000256" key="5">
    <source>
        <dbReference type="ARBA" id="ARBA00022801"/>
    </source>
</evidence>
<keyword evidence="4 7" id="KW-0479">Metal-binding</keyword>
<feature type="binding site" evidence="7">
    <location>
        <position position="115"/>
    </location>
    <ligand>
        <name>Mg(2+)</name>
        <dbReference type="ChEBI" id="CHEBI:18420"/>
    </ligand>
</feature>
<sequence length="179" mass="20148">MEEARDADVLGRAKKIKMIILDVDGVLTDGGVHIGEEGELFKTFNIKDGMGIALWQRAGFRTAIITGRRSKMLEKRAEELHITEFRQGCLDKRDAYKEIKEKYSLKDEEIAYIGDDLIDLPVMIQVGFAAAPADAVSDVRERAHFVTEAYGGRGAVREVLEFILKSQNLWKDIVNTFLS</sequence>
<dbReference type="GO" id="GO:0046872">
    <property type="term" value="F:metal ion binding"/>
    <property type="evidence" value="ECO:0007669"/>
    <property type="project" value="UniProtKB-KW"/>
</dbReference>
<dbReference type="SFLD" id="SFLDG01136">
    <property type="entry name" value="C1.6:_Phosphoserine_Phosphatas"/>
    <property type="match status" value="1"/>
</dbReference>
<gene>
    <name evidence="8" type="ORF">SAMN02745190_00100</name>
</gene>
<dbReference type="InterPro" id="IPR036412">
    <property type="entry name" value="HAD-like_sf"/>
</dbReference>
<dbReference type="PIRSF" id="PIRSF006118">
    <property type="entry name" value="KDO8-P_Ptase"/>
    <property type="match status" value="1"/>
</dbReference>
<evidence type="ECO:0000313" key="8">
    <source>
        <dbReference type="EMBL" id="SHE30385.1"/>
    </source>
</evidence>
<dbReference type="InterPro" id="IPR006549">
    <property type="entry name" value="HAD-SF_hydro_IIIA"/>
</dbReference>
<dbReference type="STRING" id="1123243.SAMN02745190_00100"/>
<dbReference type="CDD" id="cd01630">
    <property type="entry name" value="HAD_KDO-like"/>
    <property type="match status" value="1"/>
</dbReference>
<evidence type="ECO:0000256" key="3">
    <source>
        <dbReference type="ARBA" id="ARBA00011881"/>
    </source>
</evidence>
<dbReference type="GO" id="GO:0016788">
    <property type="term" value="F:hydrolase activity, acting on ester bonds"/>
    <property type="evidence" value="ECO:0007669"/>
    <property type="project" value="InterPro"/>
</dbReference>
<dbReference type="Pfam" id="PF00702">
    <property type="entry name" value="Hydrolase"/>
    <property type="match status" value="1"/>
</dbReference>
<dbReference type="OrthoDB" id="9805604at2"/>
<keyword evidence="5" id="KW-0378">Hydrolase</keyword>
<feature type="binding site" evidence="7">
    <location>
        <position position="22"/>
    </location>
    <ligand>
        <name>Mg(2+)</name>
        <dbReference type="ChEBI" id="CHEBI:18420"/>
    </ligand>
</feature>
<proteinExistence type="inferred from homology"/>
<dbReference type="Gene3D" id="3.40.50.1000">
    <property type="entry name" value="HAD superfamily/HAD-like"/>
    <property type="match status" value="1"/>
</dbReference>
<dbReference type="InterPro" id="IPR010023">
    <property type="entry name" value="KdsC_fam"/>
</dbReference>
<dbReference type="AlphaFoldDB" id="A0A1M4SDZ1"/>
<evidence type="ECO:0000256" key="4">
    <source>
        <dbReference type="ARBA" id="ARBA00022723"/>
    </source>
</evidence>
<comment type="similarity">
    <text evidence="2">Belongs to the KdsC family.</text>
</comment>
<accession>A0A1M4SDZ1</accession>
<comment type="subunit">
    <text evidence="3">Homotetramer.</text>
</comment>
<evidence type="ECO:0000256" key="6">
    <source>
        <dbReference type="ARBA" id="ARBA00022842"/>
    </source>
</evidence>
<dbReference type="InterPro" id="IPR050793">
    <property type="entry name" value="CMP-NeuNAc_synthase"/>
</dbReference>
<dbReference type="GO" id="GO:0008781">
    <property type="term" value="F:N-acylneuraminate cytidylyltransferase activity"/>
    <property type="evidence" value="ECO:0007669"/>
    <property type="project" value="TreeGrafter"/>
</dbReference>
<dbReference type="NCBIfam" id="TIGR01662">
    <property type="entry name" value="HAD-SF-IIIA"/>
    <property type="match status" value="1"/>
</dbReference>
<evidence type="ECO:0000256" key="7">
    <source>
        <dbReference type="PIRSR" id="PIRSR006118-2"/>
    </source>
</evidence>
<keyword evidence="9" id="KW-1185">Reference proteome</keyword>
<evidence type="ECO:0000313" key="9">
    <source>
        <dbReference type="Proteomes" id="UP000184404"/>
    </source>
</evidence>
<keyword evidence="6 7" id="KW-0460">Magnesium</keyword>
<name>A0A1M4SDZ1_9FIRM</name>
<dbReference type="SFLD" id="SFLDS00003">
    <property type="entry name" value="Haloacid_Dehalogenase"/>
    <property type="match status" value="1"/>
</dbReference>
<evidence type="ECO:0000256" key="2">
    <source>
        <dbReference type="ARBA" id="ARBA00005893"/>
    </source>
</evidence>
<dbReference type="EMBL" id="FQUG01000002">
    <property type="protein sequence ID" value="SHE30385.1"/>
    <property type="molecule type" value="Genomic_DNA"/>
</dbReference>
<dbReference type="PANTHER" id="PTHR21485">
    <property type="entry name" value="HAD SUPERFAMILY MEMBERS CMAS AND KDSC"/>
    <property type="match status" value="1"/>
</dbReference>
<feature type="binding site" evidence="7">
    <location>
        <position position="24"/>
    </location>
    <ligand>
        <name>substrate</name>
    </ligand>
</feature>
<comment type="cofactor">
    <cofactor evidence="1 7">
        <name>Mg(2+)</name>
        <dbReference type="ChEBI" id="CHEBI:18420"/>
    </cofactor>
</comment>
<dbReference type="InterPro" id="IPR023214">
    <property type="entry name" value="HAD_sf"/>
</dbReference>
<reference evidence="8 9" key="1">
    <citation type="submission" date="2016-11" db="EMBL/GenBank/DDBJ databases">
        <authorList>
            <person name="Jaros S."/>
            <person name="Januszkiewicz K."/>
            <person name="Wedrychowicz H."/>
        </authorList>
    </citation>
    <scope>NUCLEOTIDE SEQUENCE [LARGE SCALE GENOMIC DNA]</scope>
    <source>
        <strain evidence="8 9">DSM 10502</strain>
    </source>
</reference>
<organism evidence="8 9">
    <name type="scientific">Schwartzia succinivorans DSM 10502</name>
    <dbReference type="NCBI Taxonomy" id="1123243"/>
    <lineage>
        <taxon>Bacteria</taxon>
        <taxon>Bacillati</taxon>
        <taxon>Bacillota</taxon>
        <taxon>Negativicutes</taxon>
        <taxon>Selenomonadales</taxon>
        <taxon>Selenomonadaceae</taxon>
        <taxon>Schwartzia</taxon>
    </lineage>
</organism>
<dbReference type="SUPFAM" id="SSF56784">
    <property type="entry name" value="HAD-like"/>
    <property type="match status" value="1"/>
</dbReference>
<dbReference type="RefSeq" id="WP_072934233.1">
    <property type="nucleotide sequence ID" value="NZ_FQUG01000002.1"/>
</dbReference>
<dbReference type="FunFam" id="3.40.50.1000:FF:000029">
    <property type="entry name" value="3-deoxy-D-manno-octulosonate 8-phosphate phosphatase KdsC"/>
    <property type="match status" value="1"/>
</dbReference>
<dbReference type="NCBIfam" id="TIGR01670">
    <property type="entry name" value="KdsC-phosphatas"/>
    <property type="match status" value="1"/>
</dbReference>
<protein>
    <submittedName>
        <fullName evidence="8">3-deoxy-D-manno-octulosonate 8-phosphate phosphatase (KDO 8-P phosphatase)</fullName>
    </submittedName>
</protein>
<dbReference type="SFLD" id="SFLDG01138">
    <property type="entry name" value="C1.6.2:_Deoxy-d-mannose-octulo"/>
    <property type="match status" value="1"/>
</dbReference>
<evidence type="ECO:0000256" key="1">
    <source>
        <dbReference type="ARBA" id="ARBA00001946"/>
    </source>
</evidence>
<dbReference type="Proteomes" id="UP000184404">
    <property type="component" value="Unassembled WGS sequence"/>
</dbReference>
<dbReference type="PANTHER" id="PTHR21485:SF3">
    <property type="entry name" value="N-ACYLNEURAMINATE CYTIDYLYLTRANSFERASE"/>
    <property type="match status" value="1"/>
</dbReference>